<name>A0A5M3YP70_ASPTE</name>
<keyword evidence="2" id="KW-1133">Transmembrane helix</keyword>
<keyword evidence="4" id="KW-1185">Reference proteome</keyword>
<protein>
    <submittedName>
        <fullName evidence="3">U5 snRNP complex subunit</fullName>
    </submittedName>
</protein>
<dbReference type="Proteomes" id="UP000452235">
    <property type="component" value="Unassembled WGS sequence"/>
</dbReference>
<feature type="transmembrane region" description="Helical" evidence="2">
    <location>
        <begin position="109"/>
        <end position="128"/>
    </location>
</feature>
<keyword evidence="2" id="KW-0812">Transmembrane</keyword>
<feature type="transmembrane region" description="Helical" evidence="2">
    <location>
        <begin position="76"/>
        <end position="97"/>
    </location>
</feature>
<feature type="region of interest" description="Disordered" evidence="1">
    <location>
        <begin position="213"/>
        <end position="244"/>
    </location>
</feature>
<comment type="caution">
    <text evidence="3">The sequence shown here is derived from an EMBL/GenBank/DDBJ whole genome shotgun (WGS) entry which is preliminary data.</text>
</comment>
<evidence type="ECO:0000313" key="3">
    <source>
        <dbReference type="EMBL" id="GFF12863.1"/>
    </source>
</evidence>
<keyword evidence="2" id="KW-0472">Membrane</keyword>
<dbReference type="OrthoDB" id="5417811at2759"/>
<accession>A0A5M3YP70</accession>
<evidence type="ECO:0000256" key="2">
    <source>
        <dbReference type="SAM" id="Phobius"/>
    </source>
</evidence>
<evidence type="ECO:0000313" key="4">
    <source>
        <dbReference type="Proteomes" id="UP000452235"/>
    </source>
</evidence>
<sequence length="266" mass="29305">MVSALLSRPRLAHSNPSRTLIGPLLSANPNNESSHHPTIDTAAGTHAFRRTYVPINPESASGPHNRRGDTAHVRRSVITLIISTIFLILVLGLYLAFAISGSPLEEELHILLIFMILILSIVWCHSLIRFSLAFLRGPATNRIPSRAGPNGYAQPERPIPVTFIADEEMMTGGNGEVQEKVTAPPPAYGLWRSTVRINPDLLYWQRVDESTSRSVPRSNSIGEDSGSKPTSPRPPSYTSDNGIDYAVEAQPRSFTRWPVPEESGRR</sequence>
<gene>
    <name evidence="3" type="ORF">ATEIFO6365_0001108700</name>
</gene>
<proteinExistence type="predicted"/>
<dbReference type="EMBL" id="BLJY01000001">
    <property type="protein sequence ID" value="GFF12863.1"/>
    <property type="molecule type" value="Genomic_DNA"/>
</dbReference>
<dbReference type="AlphaFoldDB" id="A0A5M3YP70"/>
<feature type="compositionally biased region" description="Polar residues" evidence="1">
    <location>
        <begin position="213"/>
        <end position="241"/>
    </location>
</feature>
<evidence type="ECO:0000256" key="1">
    <source>
        <dbReference type="SAM" id="MobiDB-lite"/>
    </source>
</evidence>
<dbReference type="VEuPathDB" id="FungiDB:ATEG_01861"/>
<reference evidence="3 4" key="1">
    <citation type="submission" date="2020-01" db="EMBL/GenBank/DDBJ databases">
        <title>Aspergillus terreus IFO 6365 whole genome shotgun sequence.</title>
        <authorList>
            <person name="Kanamasa S."/>
            <person name="Takahashi H."/>
        </authorList>
    </citation>
    <scope>NUCLEOTIDE SEQUENCE [LARGE SCALE GENOMIC DNA]</scope>
    <source>
        <strain evidence="3 4">IFO 6365</strain>
    </source>
</reference>
<organism evidence="3 4">
    <name type="scientific">Aspergillus terreus</name>
    <dbReference type="NCBI Taxonomy" id="33178"/>
    <lineage>
        <taxon>Eukaryota</taxon>
        <taxon>Fungi</taxon>
        <taxon>Dikarya</taxon>
        <taxon>Ascomycota</taxon>
        <taxon>Pezizomycotina</taxon>
        <taxon>Eurotiomycetes</taxon>
        <taxon>Eurotiomycetidae</taxon>
        <taxon>Eurotiales</taxon>
        <taxon>Aspergillaceae</taxon>
        <taxon>Aspergillus</taxon>
        <taxon>Aspergillus subgen. Circumdati</taxon>
    </lineage>
</organism>